<dbReference type="VEuPathDB" id="FungiDB:ASPVEDRAFT_808994"/>
<dbReference type="GeneID" id="63732457"/>
<dbReference type="STRING" id="1036611.A0A1L9PTB8"/>
<dbReference type="EMBL" id="KV878132">
    <property type="protein sequence ID" value="OJJ04692.1"/>
    <property type="molecule type" value="Genomic_DNA"/>
</dbReference>
<dbReference type="SUPFAM" id="SSF56601">
    <property type="entry name" value="beta-lactamase/transpeptidase-like"/>
    <property type="match status" value="1"/>
</dbReference>
<dbReference type="InterPro" id="IPR050789">
    <property type="entry name" value="Diverse_Enzym_Activities"/>
</dbReference>
<name>A0A1L9PTB8_ASPVE</name>
<comment type="similarity">
    <text evidence="1">Belongs to the class-A beta-lactamase family.</text>
</comment>
<proteinExistence type="inferred from homology"/>
<gene>
    <name evidence="4" type="ORF">ASPVEDRAFT_808994</name>
</gene>
<evidence type="ECO:0000313" key="5">
    <source>
        <dbReference type="Proteomes" id="UP000184073"/>
    </source>
</evidence>
<sequence>MEALDNILDNATNPTTGILHGAVFIAVDRSGKTIYSRASGRDRLDIASAKPLQLDSLYWIASMTKLATAVAVVQLVERGVLNLDDDVKEEIEELRSVKVLREMRTDPSSGKDYPVLDPVEGKITLRQLLCHTSGFVYDSSSPLLQKWSKSQGRSAYTFSGSMDGYTHPLLFQPGTSWEYGAGLDWAGQLIERVTGSPLSKYMQENIFSKLAASSTTFHHPSQPRVSNTTNNTQPPLLEMAYRVPVSNKNQSTTTTPKTSLTPGPITLQYPLKQDLGGIGLFSTPTDFTSFLTSLLRGGGTLFHKGEESVNLLFAPQLDPQSESAKVLPKALGWQMKRILGASSTDTGTVNHALAGTVTTRDIPGRRRAGSVSWSGLPNLHWWVDRDTGIAGALFTQLMPPADAGVTGLLIELESALYGVLNGGPKGGVKL</sequence>
<dbReference type="GO" id="GO:0016787">
    <property type="term" value="F:hydrolase activity"/>
    <property type="evidence" value="ECO:0007669"/>
    <property type="project" value="UniProtKB-KW"/>
</dbReference>
<protein>
    <recommendedName>
        <fullName evidence="3">Beta-lactamase-related domain-containing protein</fullName>
    </recommendedName>
</protein>
<evidence type="ECO:0000256" key="2">
    <source>
        <dbReference type="ARBA" id="ARBA00022801"/>
    </source>
</evidence>
<dbReference type="Pfam" id="PF00144">
    <property type="entry name" value="Beta-lactamase"/>
    <property type="match status" value="1"/>
</dbReference>
<dbReference type="PANTHER" id="PTHR43283:SF17">
    <property type="entry name" value="(LOVD), PUTATIVE (AFU_ORTHOLOGUE AFUA_5G00920)-RELATED"/>
    <property type="match status" value="1"/>
</dbReference>
<keyword evidence="2" id="KW-0378">Hydrolase</keyword>
<evidence type="ECO:0000256" key="1">
    <source>
        <dbReference type="ARBA" id="ARBA00009009"/>
    </source>
</evidence>
<dbReference type="InterPro" id="IPR001466">
    <property type="entry name" value="Beta-lactam-related"/>
</dbReference>
<dbReference type="PANTHER" id="PTHR43283">
    <property type="entry name" value="BETA-LACTAMASE-RELATED"/>
    <property type="match status" value="1"/>
</dbReference>
<dbReference type="OrthoDB" id="428260at2759"/>
<feature type="domain" description="Beta-lactamase-related" evidence="3">
    <location>
        <begin position="23"/>
        <end position="405"/>
    </location>
</feature>
<dbReference type="Gene3D" id="3.40.710.10">
    <property type="entry name" value="DD-peptidase/beta-lactamase superfamily"/>
    <property type="match status" value="1"/>
</dbReference>
<organism evidence="4 5">
    <name type="scientific">Aspergillus versicolor CBS 583.65</name>
    <dbReference type="NCBI Taxonomy" id="1036611"/>
    <lineage>
        <taxon>Eukaryota</taxon>
        <taxon>Fungi</taxon>
        <taxon>Dikarya</taxon>
        <taxon>Ascomycota</taxon>
        <taxon>Pezizomycotina</taxon>
        <taxon>Eurotiomycetes</taxon>
        <taxon>Eurotiomycetidae</taxon>
        <taxon>Eurotiales</taxon>
        <taxon>Aspergillaceae</taxon>
        <taxon>Aspergillus</taxon>
        <taxon>Aspergillus subgen. Nidulantes</taxon>
    </lineage>
</organism>
<dbReference type="RefSeq" id="XP_040670454.1">
    <property type="nucleotide sequence ID" value="XM_040816946.1"/>
</dbReference>
<reference evidence="5" key="1">
    <citation type="journal article" date="2017" name="Genome Biol.">
        <title>Comparative genomics reveals high biological diversity and specific adaptations in the industrially and medically important fungal genus Aspergillus.</title>
        <authorList>
            <person name="de Vries R.P."/>
            <person name="Riley R."/>
            <person name="Wiebenga A."/>
            <person name="Aguilar-Osorio G."/>
            <person name="Amillis S."/>
            <person name="Uchima C.A."/>
            <person name="Anderluh G."/>
            <person name="Asadollahi M."/>
            <person name="Askin M."/>
            <person name="Barry K."/>
            <person name="Battaglia E."/>
            <person name="Bayram O."/>
            <person name="Benocci T."/>
            <person name="Braus-Stromeyer S.A."/>
            <person name="Caldana C."/>
            <person name="Canovas D."/>
            <person name="Cerqueira G.C."/>
            <person name="Chen F."/>
            <person name="Chen W."/>
            <person name="Choi C."/>
            <person name="Clum A."/>
            <person name="Dos Santos R.A."/>
            <person name="Damasio A.R."/>
            <person name="Diallinas G."/>
            <person name="Emri T."/>
            <person name="Fekete E."/>
            <person name="Flipphi M."/>
            <person name="Freyberg S."/>
            <person name="Gallo A."/>
            <person name="Gournas C."/>
            <person name="Habgood R."/>
            <person name="Hainaut M."/>
            <person name="Harispe M.L."/>
            <person name="Henrissat B."/>
            <person name="Hilden K.S."/>
            <person name="Hope R."/>
            <person name="Hossain A."/>
            <person name="Karabika E."/>
            <person name="Karaffa L."/>
            <person name="Karanyi Z."/>
            <person name="Krasevec N."/>
            <person name="Kuo A."/>
            <person name="Kusch H."/>
            <person name="LaButti K."/>
            <person name="Lagendijk E.L."/>
            <person name="Lapidus A."/>
            <person name="Levasseur A."/>
            <person name="Lindquist E."/>
            <person name="Lipzen A."/>
            <person name="Logrieco A.F."/>
            <person name="MacCabe A."/>
            <person name="Maekelae M.R."/>
            <person name="Malavazi I."/>
            <person name="Melin P."/>
            <person name="Meyer V."/>
            <person name="Mielnichuk N."/>
            <person name="Miskei M."/>
            <person name="Molnar A.P."/>
            <person name="Mule G."/>
            <person name="Ngan C.Y."/>
            <person name="Orejas M."/>
            <person name="Orosz E."/>
            <person name="Ouedraogo J.P."/>
            <person name="Overkamp K.M."/>
            <person name="Park H.-S."/>
            <person name="Perrone G."/>
            <person name="Piumi F."/>
            <person name="Punt P.J."/>
            <person name="Ram A.F."/>
            <person name="Ramon A."/>
            <person name="Rauscher S."/>
            <person name="Record E."/>
            <person name="Riano-Pachon D.M."/>
            <person name="Robert V."/>
            <person name="Roehrig J."/>
            <person name="Ruller R."/>
            <person name="Salamov A."/>
            <person name="Salih N.S."/>
            <person name="Samson R.A."/>
            <person name="Sandor E."/>
            <person name="Sanguinetti M."/>
            <person name="Schuetze T."/>
            <person name="Sepcic K."/>
            <person name="Shelest E."/>
            <person name="Sherlock G."/>
            <person name="Sophianopoulou V."/>
            <person name="Squina F.M."/>
            <person name="Sun H."/>
            <person name="Susca A."/>
            <person name="Todd R.B."/>
            <person name="Tsang A."/>
            <person name="Unkles S.E."/>
            <person name="van de Wiele N."/>
            <person name="van Rossen-Uffink D."/>
            <person name="Oliveira J.V."/>
            <person name="Vesth T.C."/>
            <person name="Visser J."/>
            <person name="Yu J.-H."/>
            <person name="Zhou M."/>
            <person name="Andersen M.R."/>
            <person name="Archer D.B."/>
            <person name="Baker S.E."/>
            <person name="Benoit I."/>
            <person name="Brakhage A.A."/>
            <person name="Braus G.H."/>
            <person name="Fischer R."/>
            <person name="Frisvad J.C."/>
            <person name="Goldman G.H."/>
            <person name="Houbraken J."/>
            <person name="Oakley B."/>
            <person name="Pocsi I."/>
            <person name="Scazzocchio C."/>
            <person name="Seiboth B."/>
            <person name="vanKuyk P.A."/>
            <person name="Wortman J."/>
            <person name="Dyer P.S."/>
            <person name="Grigoriev I.V."/>
        </authorList>
    </citation>
    <scope>NUCLEOTIDE SEQUENCE [LARGE SCALE GENOMIC DNA]</scope>
    <source>
        <strain evidence="5">CBS 583.65</strain>
    </source>
</reference>
<dbReference type="AlphaFoldDB" id="A0A1L9PTB8"/>
<dbReference type="InterPro" id="IPR012338">
    <property type="entry name" value="Beta-lactam/transpept-like"/>
</dbReference>
<dbReference type="Proteomes" id="UP000184073">
    <property type="component" value="Unassembled WGS sequence"/>
</dbReference>
<evidence type="ECO:0000313" key="4">
    <source>
        <dbReference type="EMBL" id="OJJ04692.1"/>
    </source>
</evidence>
<accession>A0A1L9PTB8</accession>
<evidence type="ECO:0000259" key="3">
    <source>
        <dbReference type="Pfam" id="PF00144"/>
    </source>
</evidence>
<keyword evidence="5" id="KW-1185">Reference proteome</keyword>